<dbReference type="GO" id="GO:0016787">
    <property type="term" value="F:hydrolase activity"/>
    <property type="evidence" value="ECO:0007669"/>
    <property type="project" value="UniProtKB-KW"/>
</dbReference>
<gene>
    <name evidence="7" type="ORF">GCM10011333_13830</name>
</gene>
<evidence type="ECO:0000256" key="3">
    <source>
        <dbReference type="ARBA" id="ARBA00023004"/>
    </source>
</evidence>
<dbReference type="Gene3D" id="3.60.21.10">
    <property type="match status" value="1"/>
</dbReference>
<feature type="region of interest" description="Disordered" evidence="5">
    <location>
        <begin position="269"/>
        <end position="297"/>
    </location>
</feature>
<evidence type="ECO:0000256" key="4">
    <source>
        <dbReference type="ARBA" id="ARBA00025742"/>
    </source>
</evidence>
<dbReference type="PANTHER" id="PTHR42988">
    <property type="entry name" value="PHOSPHOHYDROLASE"/>
    <property type="match status" value="1"/>
</dbReference>
<evidence type="ECO:0000256" key="2">
    <source>
        <dbReference type="ARBA" id="ARBA00022801"/>
    </source>
</evidence>
<dbReference type="RefSeq" id="WP_188550206.1">
    <property type="nucleotide sequence ID" value="NZ_BMFY01000005.1"/>
</dbReference>
<evidence type="ECO:0000256" key="5">
    <source>
        <dbReference type="SAM" id="MobiDB-lite"/>
    </source>
</evidence>
<protein>
    <recommendedName>
        <fullName evidence="6">Calcineurin-like phosphoesterase domain-containing protein</fullName>
    </recommendedName>
</protein>
<feature type="compositionally biased region" description="Polar residues" evidence="5">
    <location>
        <begin position="288"/>
        <end position="297"/>
    </location>
</feature>
<keyword evidence="2" id="KW-0378">Hydrolase</keyword>
<dbReference type="AlphaFoldDB" id="A0A8J2TXM2"/>
<keyword evidence="1" id="KW-0479">Metal-binding</keyword>
<feature type="compositionally biased region" description="Low complexity" evidence="5">
    <location>
        <begin position="273"/>
        <end position="287"/>
    </location>
</feature>
<evidence type="ECO:0000313" key="8">
    <source>
        <dbReference type="Proteomes" id="UP000616114"/>
    </source>
</evidence>
<proteinExistence type="inferred from homology"/>
<comment type="caution">
    <text evidence="7">The sequence shown here is derived from an EMBL/GenBank/DDBJ whole genome shotgun (WGS) entry which is preliminary data.</text>
</comment>
<dbReference type="Proteomes" id="UP000616114">
    <property type="component" value="Unassembled WGS sequence"/>
</dbReference>
<dbReference type="EMBL" id="BMFY01000005">
    <property type="protein sequence ID" value="GGA12235.1"/>
    <property type="molecule type" value="Genomic_DNA"/>
</dbReference>
<sequence>MSTSPAPATATDAGTVSLRILHLSDLHAMAGGELLFGRIDTAARLERVAAFALDAALAPDLILVTGDLAHRGQAASYPEVAAGLARLSGALDAPVVTVLGNHDDRQAARLLPGHAGRDYSVEEIRGWRIVALDSSEGRLGAAQLDWLAEELRRPAGHGTILALHHSPVPSPLPGMKGQGLANPPDLARAVAGTDVRLIATGHYHHPQSALFHGIPVWTSPALSYQQIMNPRPGTVQGADAGMVSFVELGPHGVSATPCALTPGPPLFTVPAGSSTRSTRTATPTSPSQHLLTKRNAS</sequence>
<dbReference type="SUPFAM" id="SSF56300">
    <property type="entry name" value="Metallo-dependent phosphatases"/>
    <property type="match status" value="1"/>
</dbReference>
<feature type="domain" description="Calcineurin-like phosphoesterase" evidence="6">
    <location>
        <begin position="18"/>
        <end position="206"/>
    </location>
</feature>
<reference evidence="7" key="2">
    <citation type="submission" date="2020-09" db="EMBL/GenBank/DDBJ databases">
        <authorList>
            <person name="Sun Q."/>
            <person name="Zhou Y."/>
        </authorList>
    </citation>
    <scope>NUCLEOTIDE SEQUENCE</scope>
    <source>
        <strain evidence="7">CGMCC 1.12785</strain>
    </source>
</reference>
<name>A0A8J2TXM2_9MICO</name>
<evidence type="ECO:0000259" key="6">
    <source>
        <dbReference type="Pfam" id="PF00149"/>
    </source>
</evidence>
<keyword evidence="3" id="KW-0408">Iron</keyword>
<dbReference type="GO" id="GO:0046872">
    <property type="term" value="F:metal ion binding"/>
    <property type="evidence" value="ECO:0007669"/>
    <property type="project" value="UniProtKB-KW"/>
</dbReference>
<dbReference type="Pfam" id="PF00149">
    <property type="entry name" value="Metallophos"/>
    <property type="match status" value="1"/>
</dbReference>
<evidence type="ECO:0000256" key="1">
    <source>
        <dbReference type="ARBA" id="ARBA00022723"/>
    </source>
</evidence>
<organism evidence="7 8">
    <name type="scientific">Sediminivirga luteola</name>
    <dbReference type="NCBI Taxonomy" id="1774748"/>
    <lineage>
        <taxon>Bacteria</taxon>
        <taxon>Bacillati</taxon>
        <taxon>Actinomycetota</taxon>
        <taxon>Actinomycetes</taxon>
        <taxon>Micrococcales</taxon>
        <taxon>Brevibacteriaceae</taxon>
        <taxon>Sediminivirga</taxon>
    </lineage>
</organism>
<reference evidence="7" key="1">
    <citation type="journal article" date="2014" name="Int. J. Syst. Evol. Microbiol.">
        <title>Complete genome sequence of Corynebacterium casei LMG S-19264T (=DSM 44701T), isolated from a smear-ripened cheese.</title>
        <authorList>
            <consortium name="US DOE Joint Genome Institute (JGI-PGF)"/>
            <person name="Walter F."/>
            <person name="Albersmeier A."/>
            <person name="Kalinowski J."/>
            <person name="Ruckert C."/>
        </authorList>
    </citation>
    <scope>NUCLEOTIDE SEQUENCE</scope>
    <source>
        <strain evidence="7">CGMCC 1.12785</strain>
    </source>
</reference>
<dbReference type="InterPro" id="IPR004843">
    <property type="entry name" value="Calcineurin-like_PHP"/>
</dbReference>
<evidence type="ECO:0000313" key="7">
    <source>
        <dbReference type="EMBL" id="GGA12235.1"/>
    </source>
</evidence>
<dbReference type="InterPro" id="IPR029052">
    <property type="entry name" value="Metallo-depent_PP-like"/>
</dbReference>
<dbReference type="InterPro" id="IPR050884">
    <property type="entry name" value="CNP_phosphodiesterase-III"/>
</dbReference>
<dbReference type="PANTHER" id="PTHR42988:SF2">
    <property type="entry name" value="CYCLIC NUCLEOTIDE PHOSPHODIESTERASE CBUA0032-RELATED"/>
    <property type="match status" value="1"/>
</dbReference>
<accession>A0A8J2TXM2</accession>
<keyword evidence="8" id="KW-1185">Reference proteome</keyword>
<comment type="similarity">
    <text evidence="4">Belongs to the cyclic nucleotide phosphodiesterase class-III family.</text>
</comment>